<evidence type="ECO:0000313" key="2">
    <source>
        <dbReference type="Proteomes" id="UP000800094"/>
    </source>
</evidence>
<dbReference type="RefSeq" id="XP_033685525.1">
    <property type="nucleotide sequence ID" value="XM_033828558.1"/>
</dbReference>
<proteinExistence type="predicted"/>
<name>A0A6A6IJD4_9PLEO</name>
<reference evidence="1" key="1">
    <citation type="journal article" date="2020" name="Stud. Mycol.">
        <title>101 Dothideomycetes genomes: a test case for predicting lifestyles and emergence of pathogens.</title>
        <authorList>
            <person name="Haridas S."/>
            <person name="Albert R."/>
            <person name="Binder M."/>
            <person name="Bloem J."/>
            <person name="Labutti K."/>
            <person name="Salamov A."/>
            <person name="Andreopoulos B."/>
            <person name="Baker S."/>
            <person name="Barry K."/>
            <person name="Bills G."/>
            <person name="Bluhm B."/>
            <person name="Cannon C."/>
            <person name="Castanera R."/>
            <person name="Culley D."/>
            <person name="Daum C."/>
            <person name="Ezra D."/>
            <person name="Gonzalez J."/>
            <person name="Henrissat B."/>
            <person name="Kuo A."/>
            <person name="Liang C."/>
            <person name="Lipzen A."/>
            <person name="Lutzoni F."/>
            <person name="Magnuson J."/>
            <person name="Mondo S."/>
            <person name="Nolan M."/>
            <person name="Ohm R."/>
            <person name="Pangilinan J."/>
            <person name="Park H.-J."/>
            <person name="Ramirez L."/>
            <person name="Alfaro M."/>
            <person name="Sun H."/>
            <person name="Tritt A."/>
            <person name="Yoshinaga Y."/>
            <person name="Zwiers L.-H."/>
            <person name="Turgeon B."/>
            <person name="Goodwin S."/>
            <person name="Spatafora J."/>
            <person name="Crous P."/>
            <person name="Grigoriev I."/>
        </authorList>
    </citation>
    <scope>NUCLEOTIDE SEQUENCE</scope>
    <source>
        <strain evidence="1">CBS 122368</strain>
    </source>
</reference>
<gene>
    <name evidence="1" type="ORF">BU26DRAFT_517355</name>
</gene>
<keyword evidence="2" id="KW-1185">Reference proteome</keyword>
<sequence>MVTASRPPRASLNVRLMLTVPFTSAACEGELVSVAVRYTCRIDIAMSKRRLSGG</sequence>
<organism evidence="1 2">
    <name type="scientific">Trematosphaeria pertusa</name>
    <dbReference type="NCBI Taxonomy" id="390896"/>
    <lineage>
        <taxon>Eukaryota</taxon>
        <taxon>Fungi</taxon>
        <taxon>Dikarya</taxon>
        <taxon>Ascomycota</taxon>
        <taxon>Pezizomycotina</taxon>
        <taxon>Dothideomycetes</taxon>
        <taxon>Pleosporomycetidae</taxon>
        <taxon>Pleosporales</taxon>
        <taxon>Massarineae</taxon>
        <taxon>Trematosphaeriaceae</taxon>
        <taxon>Trematosphaeria</taxon>
    </lineage>
</organism>
<evidence type="ECO:0000313" key="1">
    <source>
        <dbReference type="EMBL" id="KAF2250521.1"/>
    </source>
</evidence>
<dbReference type="GeneID" id="54581888"/>
<protein>
    <submittedName>
        <fullName evidence="1">Uncharacterized protein</fullName>
    </submittedName>
</protein>
<dbReference type="AlphaFoldDB" id="A0A6A6IJD4"/>
<dbReference type="Proteomes" id="UP000800094">
    <property type="component" value="Unassembled WGS sequence"/>
</dbReference>
<dbReference type="PROSITE" id="PS51257">
    <property type="entry name" value="PROKAR_LIPOPROTEIN"/>
    <property type="match status" value="1"/>
</dbReference>
<accession>A0A6A6IJD4</accession>
<dbReference type="EMBL" id="ML987193">
    <property type="protein sequence ID" value="KAF2250521.1"/>
    <property type="molecule type" value="Genomic_DNA"/>
</dbReference>